<dbReference type="GO" id="GO:0005634">
    <property type="term" value="C:nucleus"/>
    <property type="evidence" value="ECO:0007669"/>
    <property type="project" value="UniProtKB-SubCell"/>
</dbReference>
<dbReference type="EnsemblPlants" id="KEH37829">
    <property type="protein sequence ID" value="KEH37829"/>
    <property type="gene ID" value="MTR_2g049305"/>
</dbReference>
<protein>
    <submittedName>
        <fullName evidence="5">Tesmin/TSO1-like CXC domain protein, putative</fullName>
    </submittedName>
</protein>
<sequence length="307" mass="34611">MSVSYSNLTPLCLYFYRVGEFRILKIEVQATTNFTRSSVPIAGEDLCQTAPKRKRKCLTLQAQVRSTEERGSCRNCKCKISNYCDAFATGVYCTEPCLCLECLNKPINDDTVLQTRRKIESCNSHVFFPKVIRSSVYFLFNVAVGGDNDCPEIRKCEMAILREMQKSKKQKIQEILDAEDASVEANRVFHSTNGFSDSNLLGHGTYVSNYCELSFLSRMTAAKTKEFMSEIKFLCKVHHTNLVELVGYAANHDDPFLIYGSKGSTQQPCHSTLTWTTRVQIVVQFFVLKQGADLVFPVGVMMKDLAG</sequence>
<dbReference type="HOGENOM" id="CLU_907256_0_0_1"/>
<evidence type="ECO:0000256" key="3">
    <source>
        <dbReference type="ARBA" id="ARBA00023242"/>
    </source>
</evidence>
<evidence type="ECO:0000313" key="7">
    <source>
        <dbReference type="Proteomes" id="UP000002051"/>
    </source>
</evidence>
<reference evidence="6" key="3">
    <citation type="submission" date="2015-04" db="UniProtKB">
        <authorList>
            <consortium name="EnsemblPlants"/>
        </authorList>
    </citation>
    <scope>IDENTIFICATION</scope>
    <source>
        <strain evidence="6">cv. Jemalong A17</strain>
    </source>
</reference>
<evidence type="ECO:0000313" key="5">
    <source>
        <dbReference type="EMBL" id="KEH37829.1"/>
    </source>
</evidence>
<proteinExistence type="inferred from homology"/>
<dbReference type="InterPro" id="IPR033467">
    <property type="entry name" value="Tesmin/TSO1-like_CXC"/>
</dbReference>
<dbReference type="InterPro" id="IPR011009">
    <property type="entry name" value="Kinase-like_dom_sf"/>
</dbReference>
<keyword evidence="3" id="KW-0539">Nucleus</keyword>
<organism evidence="5 7">
    <name type="scientific">Medicago truncatula</name>
    <name type="common">Barrel medic</name>
    <name type="synonym">Medicago tribuloides</name>
    <dbReference type="NCBI Taxonomy" id="3880"/>
    <lineage>
        <taxon>Eukaryota</taxon>
        <taxon>Viridiplantae</taxon>
        <taxon>Streptophyta</taxon>
        <taxon>Embryophyta</taxon>
        <taxon>Tracheophyta</taxon>
        <taxon>Spermatophyta</taxon>
        <taxon>Magnoliopsida</taxon>
        <taxon>eudicotyledons</taxon>
        <taxon>Gunneridae</taxon>
        <taxon>Pentapetalae</taxon>
        <taxon>rosids</taxon>
        <taxon>fabids</taxon>
        <taxon>Fabales</taxon>
        <taxon>Fabaceae</taxon>
        <taxon>Papilionoideae</taxon>
        <taxon>50 kb inversion clade</taxon>
        <taxon>NPAAA clade</taxon>
        <taxon>Hologalegina</taxon>
        <taxon>IRL clade</taxon>
        <taxon>Trifolieae</taxon>
        <taxon>Medicago</taxon>
    </lineage>
</organism>
<dbReference type="Proteomes" id="UP000002051">
    <property type="component" value="Chromosome 2"/>
</dbReference>
<evidence type="ECO:0000259" key="4">
    <source>
        <dbReference type="PROSITE" id="PS51634"/>
    </source>
</evidence>
<feature type="domain" description="CRC" evidence="4">
    <location>
        <begin position="72"/>
        <end position="134"/>
    </location>
</feature>
<dbReference type="Gene3D" id="3.30.200.20">
    <property type="entry name" value="Phosphorylase Kinase, domain 1"/>
    <property type="match status" value="1"/>
</dbReference>
<reference evidence="5 7" key="2">
    <citation type="journal article" date="2014" name="BMC Genomics">
        <title>An improved genome release (version Mt4.0) for the model legume Medicago truncatula.</title>
        <authorList>
            <person name="Tang H."/>
            <person name="Krishnakumar V."/>
            <person name="Bidwell S."/>
            <person name="Rosen B."/>
            <person name="Chan A."/>
            <person name="Zhou S."/>
            <person name="Gentzbittel L."/>
            <person name="Childs K.L."/>
            <person name="Yandell M."/>
            <person name="Gundlach H."/>
            <person name="Mayer K.F."/>
            <person name="Schwartz D.C."/>
            <person name="Town C.D."/>
        </authorList>
    </citation>
    <scope>GENOME REANNOTATION</scope>
    <source>
        <strain evidence="5">A17</strain>
        <strain evidence="6 7">cv. Jemalong A17</strain>
    </source>
</reference>
<dbReference type="SUPFAM" id="SSF56112">
    <property type="entry name" value="Protein kinase-like (PK-like)"/>
    <property type="match status" value="1"/>
</dbReference>
<reference evidence="5 7" key="1">
    <citation type="journal article" date="2011" name="Nature">
        <title>The Medicago genome provides insight into the evolution of rhizobial symbioses.</title>
        <authorList>
            <person name="Young N.D."/>
            <person name="Debelle F."/>
            <person name="Oldroyd G.E."/>
            <person name="Geurts R."/>
            <person name="Cannon S.B."/>
            <person name="Udvardi M.K."/>
            <person name="Benedito V.A."/>
            <person name="Mayer K.F."/>
            <person name="Gouzy J."/>
            <person name="Schoof H."/>
            <person name="Van de Peer Y."/>
            <person name="Proost S."/>
            <person name="Cook D.R."/>
            <person name="Meyers B.C."/>
            <person name="Spannagl M."/>
            <person name="Cheung F."/>
            <person name="De Mita S."/>
            <person name="Krishnakumar V."/>
            <person name="Gundlach H."/>
            <person name="Zhou S."/>
            <person name="Mudge J."/>
            <person name="Bharti A.K."/>
            <person name="Murray J.D."/>
            <person name="Naoumkina M.A."/>
            <person name="Rosen B."/>
            <person name="Silverstein K.A."/>
            <person name="Tang H."/>
            <person name="Rombauts S."/>
            <person name="Zhao P.X."/>
            <person name="Zhou P."/>
            <person name="Barbe V."/>
            <person name="Bardou P."/>
            <person name="Bechner M."/>
            <person name="Bellec A."/>
            <person name="Berger A."/>
            <person name="Berges H."/>
            <person name="Bidwell S."/>
            <person name="Bisseling T."/>
            <person name="Choisne N."/>
            <person name="Couloux A."/>
            <person name="Denny R."/>
            <person name="Deshpande S."/>
            <person name="Dai X."/>
            <person name="Doyle J.J."/>
            <person name="Dudez A.M."/>
            <person name="Farmer A.D."/>
            <person name="Fouteau S."/>
            <person name="Franken C."/>
            <person name="Gibelin C."/>
            <person name="Gish J."/>
            <person name="Goldstein S."/>
            <person name="Gonzalez A.J."/>
            <person name="Green P.J."/>
            <person name="Hallab A."/>
            <person name="Hartog M."/>
            <person name="Hua A."/>
            <person name="Humphray S.J."/>
            <person name="Jeong D.H."/>
            <person name="Jing Y."/>
            <person name="Jocker A."/>
            <person name="Kenton S.M."/>
            <person name="Kim D.J."/>
            <person name="Klee K."/>
            <person name="Lai H."/>
            <person name="Lang C."/>
            <person name="Lin S."/>
            <person name="Macmil S.L."/>
            <person name="Magdelenat G."/>
            <person name="Matthews L."/>
            <person name="McCorrison J."/>
            <person name="Monaghan E.L."/>
            <person name="Mun J.H."/>
            <person name="Najar F.Z."/>
            <person name="Nicholson C."/>
            <person name="Noirot C."/>
            <person name="O'Bleness M."/>
            <person name="Paule C.R."/>
            <person name="Poulain J."/>
            <person name="Prion F."/>
            <person name="Qin B."/>
            <person name="Qu C."/>
            <person name="Retzel E.F."/>
            <person name="Riddle C."/>
            <person name="Sallet E."/>
            <person name="Samain S."/>
            <person name="Samson N."/>
            <person name="Sanders I."/>
            <person name="Saurat O."/>
            <person name="Scarpelli C."/>
            <person name="Schiex T."/>
            <person name="Segurens B."/>
            <person name="Severin A.J."/>
            <person name="Sherrier D.J."/>
            <person name="Shi R."/>
            <person name="Sims S."/>
            <person name="Singer S.R."/>
            <person name="Sinharoy S."/>
            <person name="Sterck L."/>
            <person name="Viollet A."/>
            <person name="Wang B.B."/>
            <person name="Wang K."/>
            <person name="Wang M."/>
            <person name="Wang X."/>
            <person name="Warfsmann J."/>
            <person name="Weissenbach J."/>
            <person name="White D.D."/>
            <person name="White J.D."/>
            <person name="Wiley G.B."/>
            <person name="Wincker P."/>
            <person name="Xing Y."/>
            <person name="Yang L."/>
            <person name="Yao Z."/>
            <person name="Ying F."/>
            <person name="Zhai J."/>
            <person name="Zhou L."/>
            <person name="Zuber A."/>
            <person name="Denarie J."/>
            <person name="Dixon R.A."/>
            <person name="May G.D."/>
            <person name="Schwartz D.C."/>
            <person name="Rogers J."/>
            <person name="Quetier F."/>
            <person name="Town C.D."/>
            <person name="Roe B.A."/>
        </authorList>
    </citation>
    <scope>NUCLEOTIDE SEQUENCE [LARGE SCALE GENOMIC DNA]</scope>
    <source>
        <strain evidence="5">A17</strain>
        <strain evidence="6 7">cv. Jemalong A17</strain>
    </source>
</reference>
<dbReference type="PROSITE" id="PS51634">
    <property type="entry name" value="CRC"/>
    <property type="match status" value="1"/>
</dbReference>
<comment type="subcellular location">
    <subcellularLocation>
        <location evidence="1">Nucleus</location>
    </subcellularLocation>
</comment>
<dbReference type="PANTHER" id="PTHR46159">
    <property type="entry name" value="PROTEIN TESMIN/TSO1-LIKE CXC 2"/>
    <property type="match status" value="1"/>
</dbReference>
<name>A0A072V6Z4_MEDTR</name>
<dbReference type="GO" id="GO:0003700">
    <property type="term" value="F:DNA-binding transcription factor activity"/>
    <property type="evidence" value="ECO:0007669"/>
    <property type="project" value="InterPro"/>
</dbReference>
<evidence type="ECO:0000313" key="6">
    <source>
        <dbReference type="EnsemblPlants" id="KEH37829"/>
    </source>
</evidence>
<comment type="similarity">
    <text evidence="2">Belongs to the lin-54 family.</text>
</comment>
<dbReference type="AlphaFoldDB" id="A0A072V6Z4"/>
<evidence type="ECO:0000256" key="1">
    <source>
        <dbReference type="ARBA" id="ARBA00004123"/>
    </source>
</evidence>
<gene>
    <name evidence="5" type="ordered locus">MTR_2g049305</name>
</gene>
<dbReference type="InterPro" id="IPR005172">
    <property type="entry name" value="CRC"/>
</dbReference>
<dbReference type="SMART" id="SM01114">
    <property type="entry name" value="CXC"/>
    <property type="match status" value="1"/>
</dbReference>
<dbReference type="PANTHER" id="PTHR46159:SF12">
    <property type="entry name" value="PROTEIN TESMIN_TSO1-LIKE CXC 3-RELATED"/>
    <property type="match status" value="1"/>
</dbReference>
<dbReference type="EMBL" id="CM001218">
    <property type="protein sequence ID" value="KEH37829.1"/>
    <property type="molecule type" value="Genomic_DNA"/>
</dbReference>
<keyword evidence="7" id="KW-1185">Reference proteome</keyword>
<dbReference type="InterPro" id="IPR044522">
    <property type="entry name" value="TSO1-like"/>
</dbReference>
<evidence type="ECO:0000256" key="2">
    <source>
        <dbReference type="ARBA" id="ARBA00007267"/>
    </source>
</evidence>
<accession>A0A072V6Z4</accession>
<dbReference type="STRING" id="3880.A0A072V6Z4"/>